<dbReference type="FunFam" id="3.40.33.10:FF:000010">
    <property type="entry name" value="Predicted protein"/>
    <property type="match status" value="1"/>
</dbReference>
<dbReference type="Gene3D" id="3.40.33.10">
    <property type="entry name" value="CAP"/>
    <property type="match status" value="1"/>
</dbReference>
<sequence length="315" mass="36076">MNIDVKRFYGPGGIVQYQYNGKNYNSLQDITNEISGRNPSVKYVTQYVTKNPYSVKSYGGFQNNGNKPYQSNGYGGNIYYRPGSSGGNNIYNGYGSGNPYNRPGQYGGNNLYDRGNNNGGYGSGISNNIFQRPYPSPSISNSPGTWGYIDEIWKRNWYDYDPYTDSSKGYPNWKYRALKEHNEYRAKHGVGSLTYDPNLEKKAEAYAKELSNYIQLRHDPRNDVDKTGENIGMTYKQSVNTMVRNWYEEVKKYDFKRIAYQSGCGHMTQIIWKSTLRVGCGIYELNAYKIFVVCKYSPRGNINGFFPTNVFKPRV</sequence>
<dbReference type="SUPFAM" id="SSF55797">
    <property type="entry name" value="PR-1-like"/>
    <property type="match status" value="1"/>
</dbReference>
<dbReference type="PANTHER" id="PTHR10334">
    <property type="entry name" value="CYSTEINE-RICH SECRETORY PROTEIN-RELATED"/>
    <property type="match status" value="1"/>
</dbReference>
<dbReference type="InterPro" id="IPR035940">
    <property type="entry name" value="CAP_sf"/>
</dbReference>
<dbReference type="CDD" id="cd05382">
    <property type="entry name" value="CAP_GAPR1-like"/>
    <property type="match status" value="1"/>
</dbReference>
<keyword evidence="2" id="KW-1185">Reference proteome</keyword>
<name>A0A0N5BBB1_STREA</name>
<dbReference type="InterPro" id="IPR001283">
    <property type="entry name" value="CRISP-related"/>
</dbReference>
<accession>A0A0N5BBB1</accession>
<dbReference type="Proteomes" id="UP000046392">
    <property type="component" value="Unplaced"/>
</dbReference>
<dbReference type="STRING" id="174720.A0A0N5BBB1"/>
<protein>
    <submittedName>
        <fullName evidence="3">SCP domain-containing protein</fullName>
    </submittedName>
</protein>
<dbReference type="PRINTS" id="PR00837">
    <property type="entry name" value="V5TPXLIKE"/>
</dbReference>
<dbReference type="SMART" id="SM00198">
    <property type="entry name" value="SCP"/>
    <property type="match status" value="1"/>
</dbReference>
<evidence type="ECO:0000259" key="1">
    <source>
        <dbReference type="SMART" id="SM00198"/>
    </source>
</evidence>
<dbReference type="InterPro" id="IPR014044">
    <property type="entry name" value="CAP_dom"/>
</dbReference>
<dbReference type="WBParaSite" id="SPAL_0000332200.1">
    <property type="protein sequence ID" value="SPAL_0000332200.1"/>
    <property type="gene ID" value="SPAL_0000332200"/>
</dbReference>
<dbReference type="AlphaFoldDB" id="A0A0N5BBB1"/>
<dbReference type="InterPro" id="IPR034113">
    <property type="entry name" value="SCP_GAPR1-like"/>
</dbReference>
<feature type="domain" description="SCP" evidence="1">
    <location>
        <begin position="172"/>
        <end position="304"/>
    </location>
</feature>
<organism evidence="2 3">
    <name type="scientific">Strongyloides papillosus</name>
    <name type="common">Intestinal threadworm</name>
    <dbReference type="NCBI Taxonomy" id="174720"/>
    <lineage>
        <taxon>Eukaryota</taxon>
        <taxon>Metazoa</taxon>
        <taxon>Ecdysozoa</taxon>
        <taxon>Nematoda</taxon>
        <taxon>Chromadorea</taxon>
        <taxon>Rhabditida</taxon>
        <taxon>Tylenchina</taxon>
        <taxon>Panagrolaimomorpha</taxon>
        <taxon>Strongyloidoidea</taxon>
        <taxon>Strongyloididae</taxon>
        <taxon>Strongyloides</taxon>
    </lineage>
</organism>
<evidence type="ECO:0000313" key="2">
    <source>
        <dbReference type="Proteomes" id="UP000046392"/>
    </source>
</evidence>
<evidence type="ECO:0000313" key="3">
    <source>
        <dbReference type="WBParaSite" id="SPAL_0000332200.1"/>
    </source>
</evidence>
<reference evidence="3" key="1">
    <citation type="submission" date="2017-02" db="UniProtKB">
        <authorList>
            <consortium name="WormBaseParasite"/>
        </authorList>
    </citation>
    <scope>IDENTIFICATION</scope>
</reference>
<dbReference type="Pfam" id="PF00188">
    <property type="entry name" value="CAP"/>
    <property type="match status" value="1"/>
</dbReference>
<proteinExistence type="predicted"/>